<dbReference type="OrthoDB" id="9801593at2"/>
<dbReference type="EMBL" id="FQYW01000016">
    <property type="protein sequence ID" value="SHI87508.1"/>
    <property type="molecule type" value="Genomic_DNA"/>
</dbReference>
<dbReference type="InterPro" id="IPR000415">
    <property type="entry name" value="Nitroreductase-like"/>
</dbReference>
<evidence type="ECO:0000313" key="3">
    <source>
        <dbReference type="Proteomes" id="UP000191240"/>
    </source>
</evidence>
<dbReference type="PANTHER" id="PTHR43745">
    <property type="entry name" value="NITROREDUCTASE MJ1384-RELATED"/>
    <property type="match status" value="1"/>
</dbReference>
<feature type="domain" description="Nitroreductase" evidence="1">
    <location>
        <begin position="65"/>
        <end position="244"/>
    </location>
</feature>
<evidence type="ECO:0000259" key="1">
    <source>
        <dbReference type="Pfam" id="PF00881"/>
    </source>
</evidence>
<dbReference type="PANTHER" id="PTHR43745:SF2">
    <property type="entry name" value="NITROREDUCTASE MJ1384-RELATED"/>
    <property type="match status" value="1"/>
</dbReference>
<dbReference type="SUPFAM" id="SSF55469">
    <property type="entry name" value="FMN-dependent nitroreductase-like"/>
    <property type="match status" value="1"/>
</dbReference>
<organism evidence="2 3">
    <name type="scientific">Anaerovibrio lipolyticus DSM 3074</name>
    <dbReference type="NCBI Taxonomy" id="1120997"/>
    <lineage>
        <taxon>Bacteria</taxon>
        <taxon>Bacillati</taxon>
        <taxon>Bacillota</taxon>
        <taxon>Negativicutes</taxon>
        <taxon>Selenomonadales</taxon>
        <taxon>Selenomonadaceae</taxon>
        <taxon>Anaerovibrio</taxon>
    </lineage>
</organism>
<reference evidence="2 3" key="1">
    <citation type="submission" date="2016-11" db="EMBL/GenBank/DDBJ databases">
        <authorList>
            <person name="Jaros S."/>
            <person name="Januszkiewicz K."/>
            <person name="Wedrychowicz H."/>
        </authorList>
    </citation>
    <scope>NUCLEOTIDE SEQUENCE [LARGE SCALE GENOMIC DNA]</scope>
    <source>
        <strain evidence="2 3">DSM 3074</strain>
    </source>
</reference>
<dbReference type="InterPro" id="IPR029479">
    <property type="entry name" value="Nitroreductase"/>
</dbReference>
<proteinExistence type="predicted"/>
<sequence length="246" mass="28161">MYKDIFKALREASLVKNNLNTRKINHEEVPTPQKPYPEDAQLIALPEPDYLEDKEVSFLELMELRSTVREYSERPLTMKELSFLLWCTQGVKMVLPAGATKRTVPSAGARNAFETYLYMDKVEGLEKGLYRFLAFEHALLPVDIGDGVKERLQKGFNKINMYDASAVTFMWVAVLDRMDYAFGGRSLQYLYLDAGHVCQNLYLACYTQEIGCCAIGHFNDEELNRELGLDGEEEFMVYAAHVGKIR</sequence>
<dbReference type="InterPro" id="IPR020051">
    <property type="entry name" value="SagB-type_dehydrogenase"/>
</dbReference>
<dbReference type="AlphaFoldDB" id="A0A1M6EQ65"/>
<name>A0A1M6EQ65_9FIRM</name>
<dbReference type="NCBIfam" id="TIGR03605">
    <property type="entry name" value="antibiot_sagB"/>
    <property type="match status" value="1"/>
</dbReference>
<dbReference type="Pfam" id="PF00881">
    <property type="entry name" value="Nitroreductase"/>
    <property type="match status" value="1"/>
</dbReference>
<dbReference type="Proteomes" id="UP000191240">
    <property type="component" value="Unassembled WGS sequence"/>
</dbReference>
<dbReference type="RefSeq" id="WP_143254898.1">
    <property type="nucleotide sequence ID" value="NZ_FQYW01000016.1"/>
</dbReference>
<gene>
    <name evidence="2" type="ORF">SAMN02745671_01971</name>
</gene>
<dbReference type="GO" id="GO:0016491">
    <property type="term" value="F:oxidoreductase activity"/>
    <property type="evidence" value="ECO:0007669"/>
    <property type="project" value="InterPro"/>
</dbReference>
<dbReference type="InterPro" id="IPR052544">
    <property type="entry name" value="Bacteriocin_Proc_Enz"/>
</dbReference>
<dbReference type="Gene3D" id="3.40.109.10">
    <property type="entry name" value="NADH Oxidase"/>
    <property type="match status" value="1"/>
</dbReference>
<evidence type="ECO:0000313" key="2">
    <source>
        <dbReference type="EMBL" id="SHI87508.1"/>
    </source>
</evidence>
<dbReference type="CDD" id="cd02142">
    <property type="entry name" value="McbC_SagB-like_oxidoreductase"/>
    <property type="match status" value="1"/>
</dbReference>
<accession>A0A1M6EQ65</accession>
<protein>
    <submittedName>
        <fullName evidence="2">SagB-type dehydrogenase domain-containing protein</fullName>
    </submittedName>
</protein>